<dbReference type="Proteomes" id="UP001204015">
    <property type="component" value="Unassembled WGS sequence"/>
</dbReference>
<dbReference type="RefSeq" id="WP_252759965.1">
    <property type="nucleotide sequence ID" value="NZ_JAMXLY010000004.1"/>
</dbReference>
<reference evidence="3 4" key="1">
    <citation type="submission" date="2022-06" db="EMBL/GenBank/DDBJ databases">
        <title>A taxonomic note on the genus Prevotella: Description of four novel genera and emended description of the genera Hallella and Xylanibacter.</title>
        <authorList>
            <person name="Hitch T.C.A."/>
        </authorList>
    </citation>
    <scope>NUCLEOTIDE SEQUENCE [LARGE SCALE GENOMIC DNA]</scope>
    <source>
        <strain evidence="3 4">DSM 100619</strain>
    </source>
</reference>
<evidence type="ECO:0000313" key="4">
    <source>
        <dbReference type="Proteomes" id="UP001204015"/>
    </source>
</evidence>
<accession>A0ABT1BVZ5</accession>
<gene>
    <name evidence="3" type="ORF">NG821_01880</name>
</gene>
<keyword evidence="4" id="KW-1185">Reference proteome</keyword>
<keyword evidence="2" id="KW-1133">Transmembrane helix</keyword>
<organism evidence="3 4">
    <name type="scientific">Segatella cerevisiae</name>
    <dbReference type="NCBI Taxonomy" id="2053716"/>
    <lineage>
        <taxon>Bacteria</taxon>
        <taxon>Pseudomonadati</taxon>
        <taxon>Bacteroidota</taxon>
        <taxon>Bacteroidia</taxon>
        <taxon>Bacteroidales</taxon>
        <taxon>Prevotellaceae</taxon>
        <taxon>Segatella</taxon>
    </lineage>
</organism>
<feature type="region of interest" description="Disordered" evidence="1">
    <location>
        <begin position="87"/>
        <end position="111"/>
    </location>
</feature>
<evidence type="ECO:0000256" key="2">
    <source>
        <dbReference type="SAM" id="Phobius"/>
    </source>
</evidence>
<keyword evidence="2" id="KW-0812">Transmembrane</keyword>
<keyword evidence="2" id="KW-0472">Membrane</keyword>
<evidence type="ECO:0000313" key="3">
    <source>
        <dbReference type="EMBL" id="MCO6024602.1"/>
    </source>
</evidence>
<proteinExistence type="predicted"/>
<feature type="transmembrane region" description="Helical" evidence="2">
    <location>
        <begin position="35"/>
        <end position="52"/>
    </location>
</feature>
<protein>
    <submittedName>
        <fullName evidence="3">DUF4491 family protein</fullName>
    </submittedName>
</protein>
<evidence type="ECO:0000256" key="1">
    <source>
        <dbReference type="SAM" id="MobiDB-lite"/>
    </source>
</evidence>
<dbReference type="InterPro" id="IPR027890">
    <property type="entry name" value="DUF4491"/>
</dbReference>
<name>A0ABT1BVZ5_9BACT</name>
<dbReference type="EMBL" id="JAMXLY010000004">
    <property type="protein sequence ID" value="MCO6024602.1"/>
    <property type="molecule type" value="Genomic_DNA"/>
</dbReference>
<comment type="caution">
    <text evidence="3">The sequence shown here is derived from an EMBL/GenBank/DDBJ whole genome shotgun (WGS) entry which is preliminary data.</text>
</comment>
<feature type="transmembrane region" description="Helical" evidence="2">
    <location>
        <begin position="6"/>
        <end position="23"/>
    </location>
</feature>
<dbReference type="Pfam" id="PF14898">
    <property type="entry name" value="DUF4491"/>
    <property type="match status" value="1"/>
</dbReference>
<sequence>MYFTGIVIALLTFFIIGIFHPIVIKTEYYLGTRPWIIFMICGIICIIASLLVKAVIASSILGILGASLLWSIGELFSQKKRVEKGWFPMNPKRKDKYNIENPKQPSDHSDR</sequence>